<evidence type="ECO:0000313" key="2">
    <source>
        <dbReference type="Proteomes" id="UP001303473"/>
    </source>
</evidence>
<dbReference type="AlphaFoldDB" id="A0AAN6NB18"/>
<reference evidence="2" key="1">
    <citation type="journal article" date="2023" name="Mol. Phylogenet. Evol.">
        <title>Genome-scale phylogeny and comparative genomics of the fungal order Sordariales.</title>
        <authorList>
            <person name="Hensen N."/>
            <person name="Bonometti L."/>
            <person name="Westerberg I."/>
            <person name="Brannstrom I.O."/>
            <person name="Guillou S."/>
            <person name="Cros-Aarteil S."/>
            <person name="Calhoun S."/>
            <person name="Haridas S."/>
            <person name="Kuo A."/>
            <person name="Mondo S."/>
            <person name="Pangilinan J."/>
            <person name="Riley R."/>
            <person name="LaButti K."/>
            <person name="Andreopoulos B."/>
            <person name="Lipzen A."/>
            <person name="Chen C."/>
            <person name="Yan M."/>
            <person name="Daum C."/>
            <person name="Ng V."/>
            <person name="Clum A."/>
            <person name="Steindorff A."/>
            <person name="Ohm R.A."/>
            <person name="Martin F."/>
            <person name="Silar P."/>
            <person name="Natvig D.O."/>
            <person name="Lalanne C."/>
            <person name="Gautier V."/>
            <person name="Ament-Velasquez S.L."/>
            <person name="Kruys A."/>
            <person name="Hutchinson M.I."/>
            <person name="Powell A.J."/>
            <person name="Barry K."/>
            <person name="Miller A.N."/>
            <person name="Grigoriev I.V."/>
            <person name="Debuchy R."/>
            <person name="Gladieux P."/>
            <person name="Hiltunen Thoren M."/>
            <person name="Johannesson H."/>
        </authorList>
    </citation>
    <scope>NUCLEOTIDE SEQUENCE [LARGE SCALE GENOMIC DNA]</scope>
    <source>
        <strain evidence="2">CBS 340.73</strain>
    </source>
</reference>
<comment type="caution">
    <text evidence="1">The sequence shown here is derived from an EMBL/GenBank/DDBJ whole genome shotgun (WGS) entry which is preliminary data.</text>
</comment>
<feature type="non-terminal residue" evidence="1">
    <location>
        <position position="1"/>
    </location>
</feature>
<sequence length="191" mass="21259">LIANAHEVAGDFKSVLEVQNEILPRSLKRAKTRASICRALVHLDRLDDAVRYCSESPDMHTAAEVITAVRAVKDLPVAVAAWTTLLLNQPQRLAAFQSNLKAALETAKDPAVAVDTYKDLWMRGPTERQSQYLEAVAAALAKIKSHDHPEAYKEEKEETGAARVHHARAVAVWKEMLAHRPDCDQQSARHR</sequence>
<keyword evidence="2" id="KW-1185">Reference proteome</keyword>
<name>A0AAN6NB18_9PEZI</name>
<dbReference type="Proteomes" id="UP001303473">
    <property type="component" value="Unassembled WGS sequence"/>
</dbReference>
<proteinExistence type="predicted"/>
<organism evidence="1 2">
    <name type="scientific">Diplogelasinospora grovesii</name>
    <dbReference type="NCBI Taxonomy" id="303347"/>
    <lineage>
        <taxon>Eukaryota</taxon>
        <taxon>Fungi</taxon>
        <taxon>Dikarya</taxon>
        <taxon>Ascomycota</taxon>
        <taxon>Pezizomycotina</taxon>
        <taxon>Sordariomycetes</taxon>
        <taxon>Sordariomycetidae</taxon>
        <taxon>Sordariales</taxon>
        <taxon>Diplogelasinosporaceae</taxon>
        <taxon>Diplogelasinospora</taxon>
    </lineage>
</organism>
<protein>
    <submittedName>
        <fullName evidence="1">Uncharacterized protein</fullName>
    </submittedName>
</protein>
<dbReference type="EMBL" id="MU853788">
    <property type="protein sequence ID" value="KAK3940988.1"/>
    <property type="molecule type" value="Genomic_DNA"/>
</dbReference>
<accession>A0AAN6NB18</accession>
<evidence type="ECO:0000313" key="1">
    <source>
        <dbReference type="EMBL" id="KAK3940988.1"/>
    </source>
</evidence>
<gene>
    <name evidence="1" type="ORF">QBC46DRAFT_432788</name>
</gene>